<dbReference type="AlphaFoldDB" id="A0A1M5CK02"/>
<sequence length="118" mass="13913">MVVNFPDISALLKHAKDQSLYQNLVAQLQKDFVFANVFIELPDNISPKDLKTLVHEKVYYLIMEKFTDYLNLLYIIDVPEKVVKAIEATDVVEISEQVTFEILKREWQKVWFRNEYGS</sequence>
<evidence type="ECO:0000313" key="2">
    <source>
        <dbReference type="Proteomes" id="UP000184406"/>
    </source>
</evidence>
<dbReference type="EMBL" id="FQUX01000005">
    <property type="protein sequence ID" value="SHF55039.1"/>
    <property type="molecule type" value="Genomic_DNA"/>
</dbReference>
<protein>
    <submittedName>
        <fullName evidence="1">Uncharacterized protein</fullName>
    </submittedName>
</protein>
<accession>A0A1M5CK02</accession>
<dbReference type="RefSeq" id="WP_072862899.1">
    <property type="nucleotide sequence ID" value="NZ_FQUX01000005.1"/>
</dbReference>
<dbReference type="Proteomes" id="UP000184406">
    <property type="component" value="Unassembled WGS sequence"/>
</dbReference>
<proteinExistence type="predicted"/>
<dbReference type="OrthoDB" id="1120195at2"/>
<organism evidence="1 2">
    <name type="scientific">Arenibacter palladensis</name>
    <dbReference type="NCBI Taxonomy" id="237373"/>
    <lineage>
        <taxon>Bacteria</taxon>
        <taxon>Pseudomonadati</taxon>
        <taxon>Bacteroidota</taxon>
        <taxon>Flavobacteriia</taxon>
        <taxon>Flavobacteriales</taxon>
        <taxon>Flavobacteriaceae</taxon>
        <taxon>Arenibacter</taxon>
    </lineage>
</organism>
<evidence type="ECO:0000313" key="1">
    <source>
        <dbReference type="EMBL" id="SHF55039.1"/>
    </source>
</evidence>
<gene>
    <name evidence="1" type="ORF">SAMN03080594_10585</name>
</gene>
<reference evidence="2" key="1">
    <citation type="submission" date="2016-11" db="EMBL/GenBank/DDBJ databases">
        <authorList>
            <person name="Varghese N."/>
            <person name="Submissions S."/>
        </authorList>
    </citation>
    <scope>NUCLEOTIDE SEQUENCE [LARGE SCALE GENOMIC DNA]</scope>
    <source>
        <strain evidence="2">DSM 17539</strain>
    </source>
</reference>
<name>A0A1M5CK02_9FLAO</name>
<keyword evidence="2" id="KW-1185">Reference proteome</keyword>